<dbReference type="InterPro" id="IPR050314">
    <property type="entry name" value="Glycosyl_Hydrlase_18"/>
</dbReference>
<accession>A0AAV1DYU4</accession>
<keyword evidence="3 6" id="KW-0378">Hydrolase</keyword>
<sequence>MANSKTKITYLLGILILIGAEISVSCASRDIPVSSKQPSQDIKGAYWPSWLAESLPPSSIPASLFTHLFYAFVQFDATTYQLTITQPDDQWMTNFTATFHGSTTGTKTFLTIGGGATSPYSFSSMVSTPGNRDAFIQSTINVARKYGFDGLDLDWEFPINQQDMTNLASLFREWRAALEKESVASGKPRLLISAAVYFASNFFLAQVPYSYPGAAIKEYVDSINPMCFDYHGAWNTSVTGAQALLYDKSSNVSTSFGISSWKEDGVPSRKLVMGMPVYGRTWQLKDPNDHGIGAPAVGVGPGDGGIMQYKDIVNFNQANKATVVYDSPTVSTYSYAGTNWIGYDDTRSITQKVRFAKDQGLGGYFFWALGFDEDWTIAKAGNECPKLSSFISIILQGVIKSSIN</sequence>
<proteinExistence type="inferred from homology"/>
<evidence type="ECO:0000313" key="10">
    <source>
        <dbReference type="Proteomes" id="UP001161247"/>
    </source>
</evidence>
<name>A0AAV1DYU4_OLDCO</name>
<dbReference type="PROSITE" id="PS01095">
    <property type="entry name" value="GH18_1"/>
    <property type="match status" value="1"/>
</dbReference>
<evidence type="ECO:0000256" key="4">
    <source>
        <dbReference type="ARBA" id="ARBA00023180"/>
    </source>
</evidence>
<dbReference type="FunFam" id="3.10.50.10:FF:000003">
    <property type="entry name" value="Class V chitinase CHIT5b"/>
    <property type="match status" value="1"/>
</dbReference>
<protein>
    <submittedName>
        <fullName evidence="9">OLC1v1012378C1</fullName>
    </submittedName>
</protein>
<feature type="domain" description="GH18" evidence="8">
    <location>
        <begin position="41"/>
        <end position="388"/>
    </location>
</feature>
<feature type="signal peptide" evidence="7">
    <location>
        <begin position="1"/>
        <end position="27"/>
    </location>
</feature>
<dbReference type="SMART" id="SM00636">
    <property type="entry name" value="Glyco_18"/>
    <property type="match status" value="1"/>
</dbReference>
<dbReference type="InterPro" id="IPR011583">
    <property type="entry name" value="Chitinase_II/V-like_cat"/>
</dbReference>
<evidence type="ECO:0000256" key="5">
    <source>
        <dbReference type="ARBA" id="ARBA00023295"/>
    </source>
</evidence>
<dbReference type="SUPFAM" id="SSF51445">
    <property type="entry name" value="(Trans)glycosidases"/>
    <property type="match status" value="1"/>
</dbReference>
<keyword evidence="5 6" id="KW-0326">Glycosidase</keyword>
<dbReference type="PANTHER" id="PTHR11177">
    <property type="entry name" value="CHITINASE"/>
    <property type="match status" value="1"/>
</dbReference>
<comment type="similarity">
    <text evidence="1">Belongs to the glycosyl hydrolase 18 family. Chitinase class V subfamily.</text>
</comment>
<evidence type="ECO:0000313" key="9">
    <source>
        <dbReference type="EMBL" id="CAI9112015.1"/>
    </source>
</evidence>
<dbReference type="AlphaFoldDB" id="A0AAV1DYU4"/>
<reference evidence="9" key="1">
    <citation type="submission" date="2023-03" db="EMBL/GenBank/DDBJ databases">
        <authorList>
            <person name="Julca I."/>
        </authorList>
    </citation>
    <scope>NUCLEOTIDE SEQUENCE</scope>
</reference>
<evidence type="ECO:0000256" key="7">
    <source>
        <dbReference type="SAM" id="SignalP"/>
    </source>
</evidence>
<evidence type="ECO:0000256" key="2">
    <source>
        <dbReference type="ARBA" id="ARBA00022729"/>
    </source>
</evidence>
<dbReference type="EMBL" id="OX459124">
    <property type="protein sequence ID" value="CAI9112015.1"/>
    <property type="molecule type" value="Genomic_DNA"/>
</dbReference>
<dbReference type="Pfam" id="PF00704">
    <property type="entry name" value="Glyco_hydro_18"/>
    <property type="match status" value="1"/>
</dbReference>
<dbReference type="InterPro" id="IPR017853">
    <property type="entry name" value="GH"/>
</dbReference>
<dbReference type="PANTHER" id="PTHR11177:SF368">
    <property type="entry name" value="GH18 DOMAIN-CONTAINING PROTEIN"/>
    <property type="match status" value="1"/>
</dbReference>
<keyword evidence="10" id="KW-1185">Reference proteome</keyword>
<dbReference type="GO" id="GO:0005576">
    <property type="term" value="C:extracellular region"/>
    <property type="evidence" value="ECO:0007669"/>
    <property type="project" value="TreeGrafter"/>
</dbReference>
<organism evidence="9 10">
    <name type="scientific">Oldenlandia corymbosa var. corymbosa</name>
    <dbReference type="NCBI Taxonomy" id="529605"/>
    <lineage>
        <taxon>Eukaryota</taxon>
        <taxon>Viridiplantae</taxon>
        <taxon>Streptophyta</taxon>
        <taxon>Embryophyta</taxon>
        <taxon>Tracheophyta</taxon>
        <taxon>Spermatophyta</taxon>
        <taxon>Magnoliopsida</taxon>
        <taxon>eudicotyledons</taxon>
        <taxon>Gunneridae</taxon>
        <taxon>Pentapetalae</taxon>
        <taxon>asterids</taxon>
        <taxon>lamiids</taxon>
        <taxon>Gentianales</taxon>
        <taxon>Rubiaceae</taxon>
        <taxon>Rubioideae</taxon>
        <taxon>Spermacoceae</taxon>
        <taxon>Hedyotis-Oldenlandia complex</taxon>
        <taxon>Oldenlandia</taxon>
    </lineage>
</organism>
<evidence type="ECO:0000256" key="1">
    <source>
        <dbReference type="ARBA" id="ARBA00008682"/>
    </source>
</evidence>
<dbReference type="GO" id="GO:0008061">
    <property type="term" value="F:chitin binding"/>
    <property type="evidence" value="ECO:0007669"/>
    <property type="project" value="InterPro"/>
</dbReference>
<evidence type="ECO:0000256" key="6">
    <source>
        <dbReference type="RuleBase" id="RU000489"/>
    </source>
</evidence>
<dbReference type="GO" id="GO:0004568">
    <property type="term" value="F:chitinase activity"/>
    <property type="evidence" value="ECO:0007669"/>
    <property type="project" value="TreeGrafter"/>
</dbReference>
<dbReference type="Gene3D" id="3.10.50.10">
    <property type="match status" value="1"/>
</dbReference>
<dbReference type="PROSITE" id="PS51910">
    <property type="entry name" value="GH18_2"/>
    <property type="match status" value="1"/>
</dbReference>
<dbReference type="Proteomes" id="UP001161247">
    <property type="component" value="Chromosome 7"/>
</dbReference>
<dbReference type="Gene3D" id="3.20.20.80">
    <property type="entry name" value="Glycosidases"/>
    <property type="match status" value="1"/>
</dbReference>
<dbReference type="SUPFAM" id="SSF54556">
    <property type="entry name" value="Chitinase insertion domain"/>
    <property type="match status" value="1"/>
</dbReference>
<evidence type="ECO:0000256" key="3">
    <source>
        <dbReference type="ARBA" id="ARBA00022801"/>
    </source>
</evidence>
<dbReference type="CDD" id="cd02879">
    <property type="entry name" value="GH18_plant_chitinase_class_V"/>
    <property type="match status" value="1"/>
</dbReference>
<dbReference type="InterPro" id="IPR001223">
    <property type="entry name" value="Glyco_hydro18_cat"/>
</dbReference>
<gene>
    <name evidence="9" type="ORF">OLC1_LOCUS19286</name>
</gene>
<dbReference type="InterPro" id="IPR029070">
    <property type="entry name" value="Chitinase_insertion_sf"/>
</dbReference>
<dbReference type="GO" id="GO:0006032">
    <property type="term" value="P:chitin catabolic process"/>
    <property type="evidence" value="ECO:0007669"/>
    <property type="project" value="TreeGrafter"/>
</dbReference>
<dbReference type="InterPro" id="IPR001579">
    <property type="entry name" value="Glyco_hydro_18_chit_AS"/>
</dbReference>
<feature type="chain" id="PRO_5043594980" evidence="7">
    <location>
        <begin position="28"/>
        <end position="404"/>
    </location>
</feature>
<dbReference type="GO" id="GO:0005975">
    <property type="term" value="P:carbohydrate metabolic process"/>
    <property type="evidence" value="ECO:0007669"/>
    <property type="project" value="InterPro"/>
</dbReference>
<evidence type="ECO:0000259" key="8">
    <source>
        <dbReference type="PROSITE" id="PS51910"/>
    </source>
</evidence>
<keyword evidence="4" id="KW-0325">Glycoprotein</keyword>
<keyword evidence="2 7" id="KW-0732">Signal</keyword>